<dbReference type="AlphaFoldDB" id="A0ABD3B676"/>
<proteinExistence type="predicted"/>
<dbReference type="PANTHER" id="PTHR33210">
    <property type="entry name" value="PROTODERMAL FACTOR 1"/>
    <property type="match status" value="1"/>
</dbReference>
<protein>
    <submittedName>
        <fullName evidence="2">Uncharacterized protein</fullName>
    </submittedName>
</protein>
<name>A0ABD3B676_9GENT</name>
<organism evidence="2 3">
    <name type="scientific">Cinchona calisaya</name>
    <dbReference type="NCBI Taxonomy" id="153742"/>
    <lineage>
        <taxon>Eukaryota</taxon>
        <taxon>Viridiplantae</taxon>
        <taxon>Streptophyta</taxon>
        <taxon>Embryophyta</taxon>
        <taxon>Tracheophyta</taxon>
        <taxon>Spermatophyta</taxon>
        <taxon>Magnoliopsida</taxon>
        <taxon>eudicotyledons</taxon>
        <taxon>Gunneridae</taxon>
        <taxon>Pentapetalae</taxon>
        <taxon>asterids</taxon>
        <taxon>lamiids</taxon>
        <taxon>Gentianales</taxon>
        <taxon>Rubiaceae</taxon>
        <taxon>Cinchonoideae</taxon>
        <taxon>Cinchoneae</taxon>
        <taxon>Cinchona</taxon>
    </lineage>
</organism>
<evidence type="ECO:0000313" key="2">
    <source>
        <dbReference type="EMBL" id="KAL3539063.1"/>
    </source>
</evidence>
<evidence type="ECO:0000313" key="3">
    <source>
        <dbReference type="Proteomes" id="UP001630127"/>
    </source>
</evidence>
<keyword evidence="3" id="KW-1185">Reference proteome</keyword>
<accession>A0ABD3B676</accession>
<reference evidence="2 3" key="1">
    <citation type="submission" date="2024-11" db="EMBL/GenBank/DDBJ databases">
        <title>A near-complete genome assembly of Cinchona calisaya.</title>
        <authorList>
            <person name="Lian D.C."/>
            <person name="Zhao X.W."/>
            <person name="Wei L."/>
        </authorList>
    </citation>
    <scope>NUCLEOTIDE SEQUENCE [LARGE SCALE GENOMIC DNA]</scope>
    <source>
        <tissue evidence="2">Nenye</tissue>
    </source>
</reference>
<gene>
    <name evidence="2" type="ORF">ACH5RR_002429</name>
</gene>
<feature type="chain" id="PRO_5044793903" evidence="1">
    <location>
        <begin position="25"/>
        <end position="300"/>
    </location>
</feature>
<dbReference type="EMBL" id="JBJUIK010000001">
    <property type="protein sequence ID" value="KAL3539063.1"/>
    <property type="molecule type" value="Genomic_DNA"/>
</dbReference>
<comment type="caution">
    <text evidence="2">The sequence shown here is derived from an EMBL/GenBank/DDBJ whole genome shotgun (WGS) entry which is preliminary data.</text>
</comment>
<dbReference type="Proteomes" id="UP001630127">
    <property type="component" value="Unassembled WGS sequence"/>
</dbReference>
<dbReference type="InterPro" id="IPR039923">
    <property type="entry name" value="Protodermal_1"/>
</dbReference>
<dbReference type="PANTHER" id="PTHR33210:SF24">
    <property type="entry name" value="POLLEN OLE E 1 ALLERGEN AND EXTENSIN FAMILY PROTEIN"/>
    <property type="match status" value="1"/>
</dbReference>
<keyword evidence="1" id="KW-0732">Signal</keyword>
<sequence>MDWSHKLCFAALFISAAAIQGICGDTMVTGTVFCDQCKDGQISLFDYPLYGIKVTMACPGSDGQLTTWREETTNWVGSYAMKFDGTPDLRGCYAQVSGGGQGSSGCGAVAGPANSLNLVFNMFGMEMYTVDPLISQPAQPMSFCSTSNSPVVPTPVNPVQHPPPPVARLPPIPFVEASACPYQKWMMPEYRCHWKVVTPDTKVAVAFGLIAGQRYGTDLTLWGGMQGRGEPYKTLLREGTTALLNSYNSIQFAYHPLGVIELMNWALLGSTEQVLHAALKFMRANSGNGHLSCRFQACKS</sequence>
<evidence type="ECO:0000256" key="1">
    <source>
        <dbReference type="SAM" id="SignalP"/>
    </source>
</evidence>
<feature type="signal peptide" evidence="1">
    <location>
        <begin position="1"/>
        <end position="24"/>
    </location>
</feature>
<dbReference type="Pfam" id="PF01190">
    <property type="entry name" value="Pollen_Ole_e_1"/>
    <property type="match status" value="1"/>
</dbReference>